<gene>
    <name evidence="2" type="ORF">JV551A3_V1_1010046</name>
</gene>
<dbReference type="Proteomes" id="UP000294335">
    <property type="component" value="Unassembled WGS sequence"/>
</dbReference>
<feature type="compositionally biased region" description="Basic residues" evidence="1">
    <location>
        <begin position="11"/>
        <end position="31"/>
    </location>
</feature>
<evidence type="ECO:0000313" key="3">
    <source>
        <dbReference type="Proteomes" id="UP000294335"/>
    </source>
</evidence>
<evidence type="ECO:0000256" key="1">
    <source>
        <dbReference type="SAM" id="MobiDB-lite"/>
    </source>
</evidence>
<dbReference type="AntiFam" id="ANF00169">
    <property type="entry name" value="Shadow ORF (opposite dgdR)"/>
</dbReference>
<dbReference type="EMBL" id="OPYN01000101">
    <property type="protein sequence ID" value="SPO60734.1"/>
    <property type="molecule type" value="Genomic_DNA"/>
</dbReference>
<sequence length="335" mass="38285">MPLAVDDRQRAHPRIRTKLRRRHHPHANPHHHRFARRFAAFHLDRRANPQPGPLHFFFQRLPRHRPGLAQHQRRIVQVRQADRAAAGPRVLVGNKRHHRVAPQRQAMQPLIVHIPPQQGQVGLVAEQPGQRLVGVASLDLYLDARVALAEAGDLRQYVHRRVHRQHQAAGVQRTRILQQFMGLGLAGEQALADAQQTLAEVGELHRAFVAVEQQDAEALLQFAHLVRHRGLGKKQFFRGAGKTAVNRYGMERLELCVGNRHDDLSNKLGLCVKYDKSILFILAQLFPCMSARRWHHKCRQGHGTHTAPSDPMTASSSLCVTQEQDRRFFTFCRHT</sequence>
<accession>A0AAQ1P7S4</accession>
<feature type="region of interest" description="Disordered" evidence="1">
    <location>
        <begin position="1"/>
        <end position="31"/>
    </location>
</feature>
<reference evidence="2 3" key="1">
    <citation type="submission" date="2018-02" db="EMBL/GenBank/DDBJ databases">
        <authorList>
            <person name="Dubost A."/>
        </authorList>
    </citation>
    <scope>NUCLEOTIDE SEQUENCE [LARGE SCALE GENOMIC DNA]</scope>
    <source>
        <strain evidence="3">JV551A3</strain>
    </source>
</reference>
<organism evidence="2 3">
    <name type="scientific">Pseudomonas inefficax</name>
    <dbReference type="NCBI Taxonomy" id="2078786"/>
    <lineage>
        <taxon>Bacteria</taxon>
        <taxon>Pseudomonadati</taxon>
        <taxon>Pseudomonadota</taxon>
        <taxon>Gammaproteobacteria</taxon>
        <taxon>Pseudomonadales</taxon>
        <taxon>Pseudomonadaceae</taxon>
        <taxon>Pseudomonas</taxon>
    </lineage>
</organism>
<proteinExistence type="predicted"/>
<comment type="caution">
    <text evidence="2">The sequence shown here is derived from an EMBL/GenBank/DDBJ whole genome shotgun (WGS) entry which is preliminary data.</text>
</comment>
<feature type="compositionally biased region" description="Basic and acidic residues" evidence="1">
    <location>
        <begin position="1"/>
        <end position="10"/>
    </location>
</feature>
<name>A0AAQ1P7S4_9PSED</name>
<evidence type="ECO:0000313" key="2">
    <source>
        <dbReference type="EMBL" id="SPO60734.1"/>
    </source>
</evidence>
<dbReference type="AlphaFoldDB" id="A0AAQ1P7S4"/>
<keyword evidence="3" id="KW-1185">Reference proteome</keyword>
<protein>
    <submittedName>
        <fullName evidence="2">Uncharacterized protein</fullName>
    </submittedName>
</protein>